<dbReference type="RefSeq" id="WP_042628739.1">
    <property type="nucleotide sequence ID" value="NZ_CP002581.1"/>
</dbReference>
<dbReference type="InterPro" id="IPR050229">
    <property type="entry name" value="GlpE_sulfurtransferase"/>
</dbReference>
<keyword evidence="3" id="KW-1185">Reference proteome</keyword>
<dbReference type="PROSITE" id="PS50206">
    <property type="entry name" value="RHODANESE_3"/>
    <property type="match status" value="1"/>
</dbReference>
<proteinExistence type="predicted"/>
<dbReference type="HOGENOM" id="CLU_089574_4_1_4"/>
<dbReference type="Proteomes" id="UP000031838">
    <property type="component" value="Chromosome 2"/>
</dbReference>
<sequence>MSFVTEIPAADSAAAAEHFAATLRFETDCWDVRHALASGAPDFVLLDVRSPELFAAGHIEGAINLPHRKIVASRLSNFPIGTIFVVYCAGPHCNGAARAALRLARAERPVKLMAGGVTGWLDERFELVTER</sequence>
<evidence type="ECO:0000313" key="3">
    <source>
        <dbReference type="Proteomes" id="UP000031838"/>
    </source>
</evidence>
<dbReference type="InterPro" id="IPR001763">
    <property type="entry name" value="Rhodanese-like_dom"/>
</dbReference>
<gene>
    <name evidence="2" type="ORF">BGL_2c24020</name>
</gene>
<dbReference type="Pfam" id="PF00581">
    <property type="entry name" value="Rhodanese"/>
    <property type="match status" value="1"/>
</dbReference>
<dbReference type="SMART" id="SM00450">
    <property type="entry name" value="RHOD"/>
    <property type="match status" value="1"/>
</dbReference>
<dbReference type="PANTHER" id="PTHR43031">
    <property type="entry name" value="FAD-DEPENDENT OXIDOREDUCTASE"/>
    <property type="match status" value="1"/>
</dbReference>
<evidence type="ECO:0000259" key="1">
    <source>
        <dbReference type="PROSITE" id="PS50206"/>
    </source>
</evidence>
<dbReference type="KEGG" id="bgp:BGL_2c24020"/>
<reference evidence="2 3" key="2">
    <citation type="journal article" date="2016" name="Appl. Microbiol. Biotechnol.">
        <title>Mutations improving production and secretion of extracellular lipase by Burkholderia glumae PG1.</title>
        <authorList>
            <person name="Knapp A."/>
            <person name="Voget S."/>
            <person name="Gao R."/>
            <person name="Zaburannyi N."/>
            <person name="Krysciak D."/>
            <person name="Breuer M."/>
            <person name="Hauer B."/>
            <person name="Streit W.R."/>
            <person name="Muller R."/>
            <person name="Daniel R."/>
            <person name="Jaeger K.E."/>
        </authorList>
    </citation>
    <scope>NUCLEOTIDE SEQUENCE [LARGE SCALE GENOMIC DNA]</scope>
    <source>
        <strain evidence="2 3">PG1</strain>
    </source>
</reference>
<evidence type="ECO:0000313" key="2">
    <source>
        <dbReference type="EMBL" id="AJK50458.1"/>
    </source>
</evidence>
<protein>
    <recommendedName>
        <fullName evidence="1">Rhodanese domain-containing protein</fullName>
    </recommendedName>
</protein>
<dbReference type="EMBL" id="CP002581">
    <property type="protein sequence ID" value="AJK50458.1"/>
    <property type="molecule type" value="Genomic_DNA"/>
</dbReference>
<feature type="domain" description="Rhodanese" evidence="1">
    <location>
        <begin position="39"/>
        <end position="129"/>
    </location>
</feature>
<dbReference type="PANTHER" id="PTHR43031:SF1">
    <property type="entry name" value="PYRIDINE NUCLEOTIDE-DISULPHIDE OXIDOREDUCTASE"/>
    <property type="match status" value="1"/>
</dbReference>
<dbReference type="SUPFAM" id="SSF52821">
    <property type="entry name" value="Rhodanese/Cell cycle control phosphatase"/>
    <property type="match status" value="1"/>
</dbReference>
<dbReference type="InterPro" id="IPR036873">
    <property type="entry name" value="Rhodanese-like_dom_sf"/>
</dbReference>
<reference evidence="3" key="1">
    <citation type="submission" date="2011-03" db="EMBL/GenBank/DDBJ databases">
        <authorList>
            <person name="Voget S."/>
            <person name="Streit W.R."/>
            <person name="Jaeger K.E."/>
            <person name="Daniel R."/>
        </authorList>
    </citation>
    <scope>NUCLEOTIDE SEQUENCE [LARGE SCALE GENOMIC DNA]</scope>
    <source>
        <strain evidence="3">PG1</strain>
    </source>
</reference>
<dbReference type="Gene3D" id="3.40.250.10">
    <property type="entry name" value="Rhodanese-like domain"/>
    <property type="match status" value="1"/>
</dbReference>
<organism evidence="2 3">
    <name type="scientific">Burkholderia plantarii</name>
    <dbReference type="NCBI Taxonomy" id="41899"/>
    <lineage>
        <taxon>Bacteria</taxon>
        <taxon>Pseudomonadati</taxon>
        <taxon>Pseudomonadota</taxon>
        <taxon>Betaproteobacteria</taxon>
        <taxon>Burkholderiales</taxon>
        <taxon>Burkholderiaceae</taxon>
        <taxon>Burkholderia</taxon>
    </lineage>
</organism>
<dbReference type="AlphaFoldDB" id="A0A0B6S466"/>
<name>A0A0B6S466_BURPL</name>
<accession>A0A0B6S466</accession>